<dbReference type="SUPFAM" id="SSF51735">
    <property type="entry name" value="NAD(P)-binding Rossmann-fold domains"/>
    <property type="match status" value="1"/>
</dbReference>
<dbReference type="EMBL" id="JAFMYW010000005">
    <property type="protein sequence ID" value="MBO0950484.1"/>
    <property type="molecule type" value="Genomic_DNA"/>
</dbReference>
<evidence type="ECO:0000256" key="1">
    <source>
        <dbReference type="ARBA" id="ARBA00006484"/>
    </source>
</evidence>
<evidence type="ECO:0000256" key="2">
    <source>
        <dbReference type="ARBA" id="ARBA00023002"/>
    </source>
</evidence>
<dbReference type="RefSeq" id="WP_207330433.1">
    <property type="nucleotide sequence ID" value="NZ_JAFMYW010000005.1"/>
</dbReference>
<organism evidence="4 5">
    <name type="scientific">Fibrella forsythiae</name>
    <dbReference type="NCBI Taxonomy" id="2817061"/>
    <lineage>
        <taxon>Bacteria</taxon>
        <taxon>Pseudomonadati</taxon>
        <taxon>Bacteroidota</taxon>
        <taxon>Cytophagia</taxon>
        <taxon>Cytophagales</taxon>
        <taxon>Spirosomataceae</taxon>
        <taxon>Fibrella</taxon>
    </lineage>
</organism>
<dbReference type="PANTHER" id="PTHR44196">
    <property type="entry name" value="DEHYDROGENASE/REDUCTASE SDR FAMILY MEMBER 7B"/>
    <property type="match status" value="1"/>
</dbReference>
<evidence type="ECO:0000313" key="5">
    <source>
        <dbReference type="Proteomes" id="UP000664628"/>
    </source>
</evidence>
<dbReference type="Gene3D" id="3.40.50.720">
    <property type="entry name" value="NAD(P)-binding Rossmann-like Domain"/>
    <property type="match status" value="1"/>
</dbReference>
<sequence length="247" mass="26617">MILNGKRVLITGGGSGIGLEAVKQFYQAGAILYVCGRNASKLAEVQQQYPSIHTIVCDVSDQADVDRLVAQVVAEGGIDILFNNAGVSVNTSVIGNGASNIYEAAMQEIMINYLSVVRLNERFIPHLEKSASPIIINTSSVLAYVPAPVSPTYSASKSALHAYTIALRLELKKVGSKINVFELMPPVVDTPMADAFDISGKLPPSVVIQDLIKALEKGQFEVRPGQANVLYYLHRFMPKKAQSLLTA</sequence>
<dbReference type="InterPro" id="IPR036291">
    <property type="entry name" value="NAD(P)-bd_dom_sf"/>
</dbReference>
<evidence type="ECO:0000256" key="3">
    <source>
        <dbReference type="RuleBase" id="RU000363"/>
    </source>
</evidence>
<protein>
    <submittedName>
        <fullName evidence="4">SDR family NAD(P)-dependent oxidoreductase</fullName>
    </submittedName>
</protein>
<evidence type="ECO:0000313" key="4">
    <source>
        <dbReference type="EMBL" id="MBO0950484.1"/>
    </source>
</evidence>
<dbReference type="PANTHER" id="PTHR44196:SF1">
    <property type="entry name" value="DEHYDROGENASE_REDUCTASE SDR FAMILY MEMBER 7B"/>
    <property type="match status" value="1"/>
</dbReference>
<dbReference type="Proteomes" id="UP000664628">
    <property type="component" value="Unassembled WGS sequence"/>
</dbReference>
<dbReference type="PRINTS" id="PR00080">
    <property type="entry name" value="SDRFAMILY"/>
</dbReference>
<dbReference type="PRINTS" id="PR00081">
    <property type="entry name" value="GDHRDH"/>
</dbReference>
<keyword evidence="2" id="KW-0560">Oxidoreductase</keyword>
<keyword evidence="5" id="KW-1185">Reference proteome</keyword>
<gene>
    <name evidence="4" type="ORF">J2I46_17945</name>
</gene>
<reference evidence="4 5" key="1">
    <citation type="submission" date="2021-03" db="EMBL/GenBank/DDBJ databases">
        <title>Fibrella sp. HMF5405 genome sequencing and assembly.</title>
        <authorList>
            <person name="Kang H."/>
            <person name="Kim H."/>
            <person name="Bae S."/>
            <person name="Joh K."/>
        </authorList>
    </citation>
    <scope>NUCLEOTIDE SEQUENCE [LARGE SCALE GENOMIC DNA]</scope>
    <source>
        <strain evidence="4 5">HMF5405</strain>
    </source>
</reference>
<proteinExistence type="inferred from homology"/>
<dbReference type="InterPro" id="IPR020904">
    <property type="entry name" value="Sc_DH/Rdtase_CS"/>
</dbReference>
<dbReference type="PROSITE" id="PS00061">
    <property type="entry name" value="ADH_SHORT"/>
    <property type="match status" value="1"/>
</dbReference>
<dbReference type="Pfam" id="PF00106">
    <property type="entry name" value="adh_short"/>
    <property type="match status" value="1"/>
</dbReference>
<comment type="caution">
    <text evidence="4">The sequence shown here is derived from an EMBL/GenBank/DDBJ whole genome shotgun (WGS) entry which is preliminary data.</text>
</comment>
<accession>A0ABS3JKF9</accession>
<name>A0ABS3JKF9_9BACT</name>
<comment type="similarity">
    <text evidence="1 3">Belongs to the short-chain dehydrogenases/reductases (SDR) family.</text>
</comment>
<dbReference type="InterPro" id="IPR002347">
    <property type="entry name" value="SDR_fam"/>
</dbReference>